<keyword evidence="2" id="KW-1185">Reference proteome</keyword>
<organism evidence="1 2">
    <name type="scientific">Chryseobacterium panacisoli</name>
    <dbReference type="NCBI Taxonomy" id="1807141"/>
    <lineage>
        <taxon>Bacteria</taxon>
        <taxon>Pseudomonadati</taxon>
        <taxon>Bacteroidota</taxon>
        <taxon>Flavobacteriia</taxon>
        <taxon>Flavobacteriales</taxon>
        <taxon>Weeksellaceae</taxon>
        <taxon>Chryseobacterium group</taxon>
        <taxon>Chryseobacterium</taxon>
    </lineage>
</organism>
<accession>A0A5D9A001</accession>
<dbReference type="EMBL" id="VTRU01000001">
    <property type="protein sequence ID" value="TZG00370.1"/>
    <property type="molecule type" value="Genomic_DNA"/>
</dbReference>
<protein>
    <submittedName>
        <fullName evidence="1">HigA family addiction module antidote protein</fullName>
    </submittedName>
</protein>
<dbReference type="NCBIfam" id="TIGR02607">
    <property type="entry name" value="antidote_HigA"/>
    <property type="match status" value="1"/>
</dbReference>
<dbReference type="AlphaFoldDB" id="A0A5D9A001"/>
<proteinExistence type="predicted"/>
<gene>
    <name evidence="1" type="ORF">FW781_04825</name>
</gene>
<comment type="caution">
    <text evidence="1">The sequence shown here is derived from an EMBL/GenBank/DDBJ whole genome shotgun (WGS) entry which is preliminary data.</text>
</comment>
<dbReference type="InterPro" id="IPR010982">
    <property type="entry name" value="Lambda_DNA-bd_dom_sf"/>
</dbReference>
<reference evidence="1 2" key="1">
    <citation type="submission" date="2019-08" db="EMBL/GenBank/DDBJ databases">
        <title>Draft genome sequence of Chryseobacterium sp. Gsoil 183.</title>
        <authorList>
            <person name="Im W.-T."/>
        </authorList>
    </citation>
    <scope>NUCLEOTIDE SEQUENCE [LARGE SCALE GENOMIC DNA]</scope>
    <source>
        <strain evidence="1 2">Gsoil 183</strain>
        <plasmid evidence="1">unnamed1</plasmid>
    </source>
</reference>
<dbReference type="OrthoDB" id="3174593at2"/>
<dbReference type="Proteomes" id="UP000323884">
    <property type="component" value="Unassembled WGS sequence"/>
</dbReference>
<dbReference type="SUPFAM" id="SSF47413">
    <property type="entry name" value="lambda repressor-like DNA-binding domains"/>
    <property type="match status" value="1"/>
</dbReference>
<dbReference type="InterPro" id="IPR013430">
    <property type="entry name" value="Toxin_antidote_HigA"/>
</dbReference>
<dbReference type="GO" id="GO:0003677">
    <property type="term" value="F:DNA binding"/>
    <property type="evidence" value="ECO:0007669"/>
    <property type="project" value="InterPro"/>
</dbReference>
<sequence length="48" mass="5326">MTQPALLNIINGKSVITPCMAIRISEVFGGNATFWVRLQTAYDLREVS</sequence>
<evidence type="ECO:0000313" key="1">
    <source>
        <dbReference type="EMBL" id="TZG00370.1"/>
    </source>
</evidence>
<dbReference type="Gene3D" id="1.10.260.40">
    <property type="entry name" value="lambda repressor-like DNA-binding domains"/>
    <property type="match status" value="1"/>
</dbReference>
<name>A0A5D9A001_9FLAO</name>
<keyword evidence="1" id="KW-0614">Plasmid</keyword>
<geneLocation type="plasmid" evidence="1">
    <name>unnamed1</name>
</geneLocation>
<dbReference type="RefSeq" id="WP_149387363.1">
    <property type="nucleotide sequence ID" value="NZ_VTRU01000001.1"/>
</dbReference>
<evidence type="ECO:0000313" key="2">
    <source>
        <dbReference type="Proteomes" id="UP000323884"/>
    </source>
</evidence>